<proteinExistence type="predicted"/>
<protein>
    <submittedName>
        <fullName evidence="1">Uncharacterized protein</fullName>
    </submittedName>
</protein>
<name>X1QSF6_9ZZZZ</name>
<gene>
    <name evidence="1" type="ORF">S06H3_58317</name>
</gene>
<organism evidence="1">
    <name type="scientific">marine sediment metagenome</name>
    <dbReference type="NCBI Taxonomy" id="412755"/>
    <lineage>
        <taxon>unclassified sequences</taxon>
        <taxon>metagenomes</taxon>
        <taxon>ecological metagenomes</taxon>
    </lineage>
</organism>
<evidence type="ECO:0000313" key="1">
    <source>
        <dbReference type="EMBL" id="GAI53860.1"/>
    </source>
</evidence>
<sequence>MDLVIGQDQQGNEVFKKDNERTPFFNKEIPYVKNYDLVVY</sequence>
<accession>X1QSF6</accession>
<dbReference type="AlphaFoldDB" id="X1QSF6"/>
<comment type="caution">
    <text evidence="1">The sequence shown here is derived from an EMBL/GenBank/DDBJ whole genome shotgun (WGS) entry which is preliminary data.</text>
</comment>
<reference evidence="1" key="1">
    <citation type="journal article" date="2014" name="Front. Microbiol.">
        <title>High frequency of phylogenetically diverse reductive dehalogenase-homologous genes in deep subseafloor sedimentary metagenomes.</title>
        <authorList>
            <person name="Kawai M."/>
            <person name="Futagami T."/>
            <person name="Toyoda A."/>
            <person name="Takaki Y."/>
            <person name="Nishi S."/>
            <person name="Hori S."/>
            <person name="Arai W."/>
            <person name="Tsubouchi T."/>
            <person name="Morono Y."/>
            <person name="Uchiyama I."/>
            <person name="Ito T."/>
            <person name="Fujiyama A."/>
            <person name="Inagaki F."/>
            <person name="Takami H."/>
        </authorList>
    </citation>
    <scope>NUCLEOTIDE SEQUENCE</scope>
    <source>
        <strain evidence="1">Expedition CK06-06</strain>
    </source>
</reference>
<dbReference type="EMBL" id="BARV01037738">
    <property type="protein sequence ID" value="GAI53860.1"/>
    <property type="molecule type" value="Genomic_DNA"/>
</dbReference>